<evidence type="ECO:0000313" key="4">
    <source>
        <dbReference type="Proteomes" id="UP000193200"/>
    </source>
</evidence>
<dbReference type="Proteomes" id="UP000193200">
    <property type="component" value="Unassembled WGS sequence"/>
</dbReference>
<evidence type="ECO:0000313" key="3">
    <source>
        <dbReference type="EMBL" id="SLN72106.1"/>
    </source>
</evidence>
<dbReference type="PANTHER" id="PTHR21240:SF28">
    <property type="entry name" value="ISO-OROTATE DECARBOXYLASE (EUROFUNG)"/>
    <property type="match status" value="1"/>
</dbReference>
<name>A0A1Y5TZ08_9PROT</name>
<dbReference type="GO" id="GO:0005737">
    <property type="term" value="C:cytoplasm"/>
    <property type="evidence" value="ECO:0007669"/>
    <property type="project" value="TreeGrafter"/>
</dbReference>
<dbReference type="GO" id="GO:0019748">
    <property type="term" value="P:secondary metabolic process"/>
    <property type="evidence" value="ECO:0007669"/>
    <property type="project" value="TreeGrafter"/>
</dbReference>
<dbReference type="InParanoid" id="A0A1Y5TZ08"/>
<dbReference type="SUPFAM" id="SSF51556">
    <property type="entry name" value="Metallo-dependent hydrolases"/>
    <property type="match status" value="1"/>
</dbReference>
<sequence>MVMSGIASATVIDVHAHVRLNATNGAAGRHGPEFGEDADGSPWYRVGNYKLVGVRHKASPFTDPALRLARMDKDGIGFQVLSPSPLTYFHHIDPAEAIAFCRKHNDACAELVRAYPDRLGGLAALPMQDPIAARDELQRAVVELGLWGAATGTEFSNPLHSEALDPLYRAFAELDVPLFLHPAPSGIDGPPGDPNLKRFDLDVIIGFAAQESIAVATLIFGGVFDRHPDLDIWISHGGGGTPMLAGRLAQAARKRPWASEAIRKDGAFEEALTKLWYDAHVTDPSALALLRKWVGDDRIVYGTNFAGWDQPEEGAHGEIAPAWAGNARRLLRKG</sequence>
<dbReference type="AlphaFoldDB" id="A0A1Y5TZ08"/>
<dbReference type="PANTHER" id="PTHR21240">
    <property type="entry name" value="2-AMINO-3-CARBOXYLMUCONATE-6-SEMIALDEHYDE DECARBOXYLASE"/>
    <property type="match status" value="1"/>
</dbReference>
<keyword evidence="4" id="KW-1185">Reference proteome</keyword>
<reference evidence="3 4" key="1">
    <citation type="submission" date="2017-03" db="EMBL/GenBank/DDBJ databases">
        <authorList>
            <person name="Afonso C.L."/>
            <person name="Miller P.J."/>
            <person name="Scott M.A."/>
            <person name="Spackman E."/>
            <person name="Goraichik I."/>
            <person name="Dimitrov K.M."/>
            <person name="Suarez D.L."/>
            <person name="Swayne D.E."/>
        </authorList>
    </citation>
    <scope>NUCLEOTIDE SEQUENCE [LARGE SCALE GENOMIC DNA]</scope>
    <source>
        <strain evidence="3 4">CECT 7691</strain>
    </source>
</reference>
<dbReference type="Pfam" id="PF04909">
    <property type="entry name" value="Amidohydro_2"/>
    <property type="match status" value="1"/>
</dbReference>
<feature type="domain" description="Amidohydrolase-related" evidence="2">
    <location>
        <begin position="12"/>
        <end position="313"/>
    </location>
</feature>
<dbReference type="GO" id="GO:0016787">
    <property type="term" value="F:hydrolase activity"/>
    <property type="evidence" value="ECO:0007669"/>
    <property type="project" value="UniProtKB-KW"/>
</dbReference>
<dbReference type="InterPro" id="IPR006680">
    <property type="entry name" value="Amidohydro-rel"/>
</dbReference>
<dbReference type="RefSeq" id="WP_306456047.1">
    <property type="nucleotide sequence ID" value="NZ_FWFR01000003.1"/>
</dbReference>
<dbReference type="Gene3D" id="3.20.20.140">
    <property type="entry name" value="Metal-dependent hydrolases"/>
    <property type="match status" value="1"/>
</dbReference>
<gene>
    <name evidence="3" type="ORF">OCH7691_03428</name>
</gene>
<dbReference type="GO" id="GO:0016831">
    <property type="term" value="F:carboxy-lyase activity"/>
    <property type="evidence" value="ECO:0007669"/>
    <property type="project" value="InterPro"/>
</dbReference>
<dbReference type="EMBL" id="FWFR01000003">
    <property type="protein sequence ID" value="SLN72106.1"/>
    <property type="molecule type" value="Genomic_DNA"/>
</dbReference>
<keyword evidence="1" id="KW-0456">Lyase</keyword>
<accession>A0A1Y5TZ08</accession>
<organism evidence="3 4">
    <name type="scientific">Oceanibacterium hippocampi</name>
    <dbReference type="NCBI Taxonomy" id="745714"/>
    <lineage>
        <taxon>Bacteria</taxon>
        <taxon>Pseudomonadati</taxon>
        <taxon>Pseudomonadota</taxon>
        <taxon>Alphaproteobacteria</taxon>
        <taxon>Sneathiellales</taxon>
        <taxon>Sneathiellaceae</taxon>
        <taxon>Oceanibacterium</taxon>
    </lineage>
</organism>
<dbReference type="InterPro" id="IPR032465">
    <property type="entry name" value="ACMSD"/>
</dbReference>
<keyword evidence="3" id="KW-0378">Hydrolase</keyword>
<protein>
    <submittedName>
        <fullName evidence="3">Amidohydrolase</fullName>
    </submittedName>
</protein>
<proteinExistence type="predicted"/>
<dbReference type="InterPro" id="IPR032466">
    <property type="entry name" value="Metal_Hydrolase"/>
</dbReference>
<evidence type="ECO:0000259" key="2">
    <source>
        <dbReference type="Pfam" id="PF04909"/>
    </source>
</evidence>
<evidence type="ECO:0000256" key="1">
    <source>
        <dbReference type="ARBA" id="ARBA00023239"/>
    </source>
</evidence>